<accession>A0ABT2ESW2</accession>
<name>A0ABT2ESW2_9BACT</name>
<comment type="caution">
    <text evidence="2">The sequence shown here is derived from an EMBL/GenBank/DDBJ whole genome shotgun (WGS) entry which is preliminary data.</text>
</comment>
<keyword evidence="3" id="KW-1185">Reference proteome</keyword>
<keyword evidence="1" id="KW-0812">Transmembrane</keyword>
<keyword evidence="1" id="KW-0472">Membrane</keyword>
<sequence>MDSLTFYKFIFLMCIIIAASVWIYIGLWILFHKKIPLFIIKWYEKYYDKWYKYFIWEFQLIMKYPIIVFLWIVFLCVLFIFWLILNWSRL</sequence>
<dbReference type="EMBL" id="JANUCP010000009">
    <property type="protein sequence ID" value="MCS3921046.1"/>
    <property type="molecule type" value="Genomic_DNA"/>
</dbReference>
<organism evidence="2 3">
    <name type="scientific">Candidatus Fervidibacter sacchari</name>
    <dbReference type="NCBI Taxonomy" id="1448929"/>
    <lineage>
        <taxon>Bacteria</taxon>
        <taxon>Candidatus Fervidibacterota</taxon>
        <taxon>Candidatus Fervidibacter</taxon>
    </lineage>
</organism>
<gene>
    <name evidence="2" type="ORF">M2350_003487</name>
</gene>
<evidence type="ECO:0000313" key="2">
    <source>
        <dbReference type="EMBL" id="MCS3921046.1"/>
    </source>
</evidence>
<reference evidence="2 3" key="1">
    <citation type="submission" date="2022-08" db="EMBL/GenBank/DDBJ databases">
        <title>Bacterial and archaeal communities from various locations to study Microbial Dark Matter (Phase II).</title>
        <authorList>
            <person name="Stepanauskas R."/>
        </authorList>
    </citation>
    <scope>NUCLEOTIDE SEQUENCE [LARGE SCALE GENOMIC DNA]</scope>
    <source>
        <strain evidence="2 3">PD1</strain>
    </source>
</reference>
<feature type="transmembrane region" description="Helical" evidence="1">
    <location>
        <begin position="64"/>
        <end position="85"/>
    </location>
</feature>
<evidence type="ECO:0000313" key="3">
    <source>
        <dbReference type="Proteomes" id="UP001204798"/>
    </source>
</evidence>
<feature type="transmembrane region" description="Helical" evidence="1">
    <location>
        <begin position="6"/>
        <end position="31"/>
    </location>
</feature>
<keyword evidence="1" id="KW-1133">Transmembrane helix</keyword>
<evidence type="ECO:0000256" key="1">
    <source>
        <dbReference type="SAM" id="Phobius"/>
    </source>
</evidence>
<dbReference type="Proteomes" id="UP001204798">
    <property type="component" value="Unassembled WGS sequence"/>
</dbReference>
<protein>
    <submittedName>
        <fullName evidence="2">Uncharacterized protein</fullName>
    </submittedName>
</protein>
<proteinExistence type="predicted"/>